<reference evidence="6 7" key="1">
    <citation type="submission" date="2022-05" db="EMBL/GenBank/DDBJ databases">
        <authorList>
            <consortium name="Genoscope - CEA"/>
            <person name="William W."/>
        </authorList>
    </citation>
    <scope>NUCLEOTIDE SEQUENCE [LARGE SCALE GENOMIC DNA]</scope>
</reference>
<keyword evidence="3" id="KW-0677">Repeat</keyword>
<evidence type="ECO:0000313" key="7">
    <source>
        <dbReference type="Proteomes" id="UP001159428"/>
    </source>
</evidence>
<dbReference type="AlphaFoldDB" id="A0AAU9XA99"/>
<sequence length="70" mass="7515">ECVEGLHGCDPNAICDYTVGSYNCTCRPGLLGDGRNSCISTSHSCEEILNASSHLKYGESGSVLRRTETF</sequence>
<dbReference type="Gene3D" id="2.10.25.10">
    <property type="entry name" value="Laminin"/>
    <property type="match status" value="1"/>
</dbReference>
<keyword evidence="7" id="KW-1185">Reference proteome</keyword>
<evidence type="ECO:0000256" key="4">
    <source>
        <dbReference type="ARBA" id="ARBA00023157"/>
    </source>
</evidence>
<feature type="non-terminal residue" evidence="6">
    <location>
        <position position="1"/>
    </location>
</feature>
<keyword evidence="2" id="KW-0732">Signal</keyword>
<evidence type="ECO:0000313" key="6">
    <source>
        <dbReference type="EMBL" id="CAH3141318.1"/>
    </source>
</evidence>
<evidence type="ECO:0000256" key="1">
    <source>
        <dbReference type="ARBA" id="ARBA00022536"/>
    </source>
</evidence>
<protein>
    <recommendedName>
        <fullName evidence="5">NELL2-like EGF domain-containing protein</fullName>
    </recommendedName>
</protein>
<keyword evidence="4" id="KW-1015">Disulfide bond</keyword>
<dbReference type="Proteomes" id="UP001159428">
    <property type="component" value="Unassembled WGS sequence"/>
</dbReference>
<organism evidence="6 7">
    <name type="scientific">Pocillopora meandrina</name>
    <dbReference type="NCBI Taxonomy" id="46732"/>
    <lineage>
        <taxon>Eukaryota</taxon>
        <taxon>Metazoa</taxon>
        <taxon>Cnidaria</taxon>
        <taxon>Anthozoa</taxon>
        <taxon>Hexacorallia</taxon>
        <taxon>Scleractinia</taxon>
        <taxon>Astrocoeniina</taxon>
        <taxon>Pocilloporidae</taxon>
        <taxon>Pocillopora</taxon>
    </lineage>
</organism>
<evidence type="ECO:0000256" key="2">
    <source>
        <dbReference type="ARBA" id="ARBA00022729"/>
    </source>
</evidence>
<gene>
    <name evidence="6" type="ORF">PMEA_00019642</name>
</gene>
<keyword evidence="1" id="KW-0245">EGF-like domain</keyword>
<dbReference type="EMBL" id="CALNXJ010000035">
    <property type="protein sequence ID" value="CAH3141318.1"/>
    <property type="molecule type" value="Genomic_DNA"/>
</dbReference>
<feature type="domain" description="NELL2-like EGF" evidence="5">
    <location>
        <begin position="2"/>
        <end position="35"/>
    </location>
</feature>
<evidence type="ECO:0000256" key="3">
    <source>
        <dbReference type="ARBA" id="ARBA00022737"/>
    </source>
</evidence>
<dbReference type="InterPro" id="IPR024731">
    <property type="entry name" value="NELL2-like_EGF"/>
</dbReference>
<accession>A0AAU9XA99</accession>
<dbReference type="SUPFAM" id="SSF57196">
    <property type="entry name" value="EGF/Laminin"/>
    <property type="match status" value="1"/>
</dbReference>
<comment type="caution">
    <text evidence="6">The sequence shown here is derived from an EMBL/GenBank/DDBJ whole genome shotgun (WGS) entry which is preliminary data.</text>
</comment>
<dbReference type="Pfam" id="PF12947">
    <property type="entry name" value="EGF_3"/>
    <property type="match status" value="1"/>
</dbReference>
<name>A0AAU9XA99_9CNID</name>
<proteinExistence type="predicted"/>
<evidence type="ECO:0000259" key="5">
    <source>
        <dbReference type="Pfam" id="PF12947"/>
    </source>
</evidence>
<dbReference type="FunFam" id="2.10.25.10:FF:000038">
    <property type="entry name" value="Fibrillin 2"/>
    <property type="match status" value="1"/>
</dbReference>
<dbReference type="CDD" id="cd00054">
    <property type="entry name" value="EGF_CA"/>
    <property type="match status" value="1"/>
</dbReference>